<keyword evidence="2" id="KW-1185">Reference proteome</keyword>
<accession>A0A1H5XVM9</accession>
<dbReference type="EMBL" id="FNVQ01000001">
    <property type="protein sequence ID" value="SEG15751.1"/>
    <property type="molecule type" value="Genomic_DNA"/>
</dbReference>
<proteinExistence type="predicted"/>
<dbReference type="AlphaFoldDB" id="A0A1H5XVM9"/>
<evidence type="ECO:0000313" key="1">
    <source>
        <dbReference type="EMBL" id="SEG15751.1"/>
    </source>
</evidence>
<reference evidence="1 2" key="1">
    <citation type="submission" date="2016-10" db="EMBL/GenBank/DDBJ databases">
        <authorList>
            <person name="de Groot N.N."/>
        </authorList>
    </citation>
    <scope>NUCLEOTIDE SEQUENCE [LARGE SCALE GENOMIC DNA]</scope>
    <source>
        <strain evidence="1 2">DSM 22012</strain>
    </source>
</reference>
<sequence>MSRYMEFFYLDSTNAARYTGIGAAFKTDSETTNAFDSYKALEVDPKEAQFALDLYEENGDIAATLFLATETFEALSNSACLSEELYIANDAAYWQRQQRETV</sequence>
<evidence type="ECO:0000313" key="2">
    <source>
        <dbReference type="Proteomes" id="UP000236745"/>
    </source>
</evidence>
<dbReference type="Proteomes" id="UP000236745">
    <property type="component" value="Unassembled WGS sequence"/>
</dbReference>
<organism evidence="1 2">
    <name type="scientific">Marinobacterium lutimaris</name>
    <dbReference type="NCBI Taxonomy" id="568106"/>
    <lineage>
        <taxon>Bacteria</taxon>
        <taxon>Pseudomonadati</taxon>
        <taxon>Pseudomonadota</taxon>
        <taxon>Gammaproteobacteria</taxon>
        <taxon>Oceanospirillales</taxon>
        <taxon>Oceanospirillaceae</taxon>
        <taxon>Marinobacterium</taxon>
    </lineage>
</organism>
<gene>
    <name evidence="1" type="ORF">SAMN05444390_1011520</name>
</gene>
<dbReference type="RefSeq" id="WP_104002416.1">
    <property type="nucleotide sequence ID" value="NZ_FNVQ01000001.1"/>
</dbReference>
<protein>
    <submittedName>
        <fullName evidence="1">Uncharacterized protein</fullName>
    </submittedName>
</protein>
<name>A0A1H5XVM9_9GAMM</name>